<dbReference type="AlphaFoldDB" id="A0A813E4X7"/>
<proteinExistence type="predicted"/>
<dbReference type="InterPro" id="IPR011990">
    <property type="entry name" value="TPR-like_helical_dom_sf"/>
</dbReference>
<organism evidence="2 3">
    <name type="scientific">Polarella glacialis</name>
    <name type="common">Dinoflagellate</name>
    <dbReference type="NCBI Taxonomy" id="89957"/>
    <lineage>
        <taxon>Eukaryota</taxon>
        <taxon>Sar</taxon>
        <taxon>Alveolata</taxon>
        <taxon>Dinophyceae</taxon>
        <taxon>Suessiales</taxon>
        <taxon>Suessiaceae</taxon>
        <taxon>Polarella</taxon>
    </lineage>
</organism>
<gene>
    <name evidence="2" type="ORF">PGLA1383_LOCUS12304</name>
</gene>
<feature type="region of interest" description="Disordered" evidence="1">
    <location>
        <begin position="405"/>
        <end position="454"/>
    </location>
</feature>
<feature type="region of interest" description="Disordered" evidence="1">
    <location>
        <begin position="376"/>
        <end position="395"/>
    </location>
</feature>
<dbReference type="Proteomes" id="UP000654075">
    <property type="component" value="Unassembled WGS sequence"/>
</dbReference>
<feature type="compositionally biased region" description="Basic and acidic residues" evidence="1">
    <location>
        <begin position="381"/>
        <end position="391"/>
    </location>
</feature>
<feature type="non-terminal residue" evidence="2">
    <location>
        <position position="1"/>
    </location>
</feature>
<evidence type="ECO:0000313" key="2">
    <source>
        <dbReference type="EMBL" id="CAE8593716.1"/>
    </source>
</evidence>
<dbReference type="SUPFAM" id="SSF48452">
    <property type="entry name" value="TPR-like"/>
    <property type="match status" value="2"/>
</dbReference>
<protein>
    <submittedName>
        <fullName evidence="2">Uncharacterized protein</fullName>
    </submittedName>
</protein>
<feature type="region of interest" description="Disordered" evidence="1">
    <location>
        <begin position="503"/>
        <end position="535"/>
    </location>
</feature>
<dbReference type="OrthoDB" id="468431at2759"/>
<accession>A0A813E4X7</accession>
<evidence type="ECO:0000256" key="1">
    <source>
        <dbReference type="SAM" id="MobiDB-lite"/>
    </source>
</evidence>
<feature type="compositionally biased region" description="Low complexity" evidence="1">
    <location>
        <begin position="430"/>
        <end position="439"/>
    </location>
</feature>
<evidence type="ECO:0000313" key="3">
    <source>
        <dbReference type="Proteomes" id="UP000654075"/>
    </source>
</evidence>
<dbReference type="Gene3D" id="1.25.40.10">
    <property type="entry name" value="Tetratricopeptide repeat domain"/>
    <property type="match status" value="2"/>
</dbReference>
<dbReference type="EMBL" id="CAJNNV010006512">
    <property type="protein sequence ID" value="CAE8593716.1"/>
    <property type="molecule type" value="Genomic_DNA"/>
</dbReference>
<keyword evidence="3" id="KW-1185">Reference proteome</keyword>
<comment type="caution">
    <text evidence="2">The sequence shown here is derived from an EMBL/GenBank/DDBJ whole genome shotgun (WGS) entry which is preliminary data.</text>
</comment>
<name>A0A813E4X7_POLGL</name>
<reference evidence="2" key="1">
    <citation type="submission" date="2021-02" db="EMBL/GenBank/DDBJ databases">
        <authorList>
            <person name="Dougan E. K."/>
            <person name="Rhodes N."/>
            <person name="Thang M."/>
            <person name="Chan C."/>
        </authorList>
    </citation>
    <scope>NUCLEOTIDE SEQUENCE</scope>
</reference>
<sequence length="582" mass="62166">ALTLCRSLGQAGESQLTSSLQALARAHLAQSQTDWKAALSASREAQDLCSRLGDVTGQALARLLVTDAQLAGGLTQEAFLEATRSAGSCRTAGDKEGEAAALFQAFRAQFEGGRLQPSLLMLRQVLDIHWERGDLSGAARCLHALAQVHLATGEPEAALQALDEVLLLGRRMRDERTEASALHLAARVLLELPEGSRTKVQKEQSETGKSQAADLPFLRLGRGASQSLPTDPLQAATEAVEAFRSVGDEPVLASALRTLCAAHLQKKSAARAVAASKECCGLLRQVGDRWGEADALLQLATALLEAGCPQEAQESAESAQDLSMKLGDKHRQSLAQDLLQLARQYDDSFRSGLWASGGKGHAAKIASGIGGDQARAAAAKNESRPKSDAPAKRFSPAVLFDRKPFPWRSVPEPAASRGRTADEDIPWSPSAAEAEQSSEFRPAPRAAQGPVRGQEVGVWRCGACGLKTEDPGDGARAGADGDFQWFCRTCWRSWVDGYLKEARSSGKAGKGGKAKGKGRGSQPESKPWPQAKAISREELRQMSLIELYKQARATGADFKQLSVAMESDNPKSGLVELLRPRV</sequence>